<dbReference type="Pfam" id="PF06262">
    <property type="entry name" value="Zincin_1"/>
    <property type="match status" value="1"/>
</dbReference>
<organism evidence="1 2">
    <name type="scientific">Nocardioides oceani</name>
    <dbReference type="NCBI Taxonomy" id="3058369"/>
    <lineage>
        <taxon>Bacteria</taxon>
        <taxon>Bacillati</taxon>
        <taxon>Actinomycetota</taxon>
        <taxon>Actinomycetes</taxon>
        <taxon>Propionibacteriales</taxon>
        <taxon>Nocardioidaceae</taxon>
        <taxon>Nocardioides</taxon>
    </lineage>
</organism>
<evidence type="ECO:0000313" key="2">
    <source>
        <dbReference type="Proteomes" id="UP001168620"/>
    </source>
</evidence>
<dbReference type="Gene3D" id="3.30.2010.20">
    <property type="match status" value="1"/>
</dbReference>
<reference evidence="1" key="1">
    <citation type="submission" date="2023-06" db="EMBL/GenBank/DDBJ databases">
        <title>Draft genome sequence of Nocardioides sp. SOB77.</title>
        <authorList>
            <person name="Zhang G."/>
        </authorList>
    </citation>
    <scope>NUCLEOTIDE SEQUENCE</scope>
    <source>
        <strain evidence="1">SOB77</strain>
    </source>
</reference>
<comment type="caution">
    <text evidence="1">The sequence shown here is derived from an EMBL/GenBank/DDBJ whole genome shotgun (WGS) entry which is preliminary data.</text>
</comment>
<dbReference type="InterPro" id="IPR038555">
    <property type="entry name" value="Zincin_1_sf"/>
</dbReference>
<sequence>MPIDMDPDRFDALVDQALDGIPDELARLVRNVVVLVEEEPPEGEPDDLLGLYDGVALTERTSWTEGAELPDRIFVFRGPLLDLCDSEEELVEEVRITVVHEVAHHFGIDDERLHELGYA</sequence>
<gene>
    <name evidence="1" type="ORF">QWY28_15970</name>
</gene>
<accession>A0ABT8FIF3</accession>
<dbReference type="SUPFAM" id="SSF55486">
    <property type="entry name" value="Metalloproteases ('zincins'), catalytic domain"/>
    <property type="match status" value="1"/>
</dbReference>
<dbReference type="Proteomes" id="UP001168620">
    <property type="component" value="Unassembled WGS sequence"/>
</dbReference>
<dbReference type="EMBL" id="JAUHJQ010000007">
    <property type="protein sequence ID" value="MDN4174458.1"/>
    <property type="molecule type" value="Genomic_DNA"/>
</dbReference>
<keyword evidence="2" id="KW-1185">Reference proteome</keyword>
<dbReference type="InterPro" id="IPR010428">
    <property type="entry name" value="Zincin_1"/>
</dbReference>
<evidence type="ECO:0000313" key="1">
    <source>
        <dbReference type="EMBL" id="MDN4174458.1"/>
    </source>
</evidence>
<name>A0ABT8FIF3_9ACTN</name>
<proteinExistence type="predicted"/>
<protein>
    <submittedName>
        <fullName evidence="1">Metallopeptidase family protein</fullName>
    </submittedName>
</protein>
<dbReference type="CDD" id="cd12952">
    <property type="entry name" value="MMP_ACEL2062"/>
    <property type="match status" value="1"/>
</dbReference>
<dbReference type="RefSeq" id="WP_300953556.1">
    <property type="nucleotide sequence ID" value="NZ_JAUHJQ010000007.1"/>
</dbReference>